<evidence type="ECO:0000259" key="7">
    <source>
        <dbReference type="PROSITE" id="PS50137"/>
    </source>
</evidence>
<comment type="function">
    <text evidence="3">Binds double-stranded RNA.</text>
</comment>
<dbReference type="SMART" id="SM00358">
    <property type="entry name" value="DSRM"/>
    <property type="match status" value="2"/>
</dbReference>
<feature type="domain" description="DRBM" evidence="7">
    <location>
        <begin position="20"/>
        <end position="89"/>
    </location>
</feature>
<evidence type="ECO:0000256" key="3">
    <source>
        <dbReference type="ARBA" id="ARBA00037597"/>
    </source>
</evidence>
<keyword evidence="6" id="KW-0732">Signal</keyword>
<dbReference type="GO" id="GO:0005634">
    <property type="term" value="C:nucleus"/>
    <property type="evidence" value="ECO:0007669"/>
    <property type="project" value="TreeGrafter"/>
</dbReference>
<evidence type="ECO:0000256" key="4">
    <source>
        <dbReference type="PROSITE-ProRule" id="PRU00266"/>
    </source>
</evidence>
<organism evidence="8 9">
    <name type="scientific">Dillenia turbinata</name>
    <dbReference type="NCBI Taxonomy" id="194707"/>
    <lineage>
        <taxon>Eukaryota</taxon>
        <taxon>Viridiplantae</taxon>
        <taxon>Streptophyta</taxon>
        <taxon>Embryophyta</taxon>
        <taxon>Tracheophyta</taxon>
        <taxon>Spermatophyta</taxon>
        <taxon>Magnoliopsida</taxon>
        <taxon>eudicotyledons</taxon>
        <taxon>Gunneridae</taxon>
        <taxon>Pentapetalae</taxon>
        <taxon>Dilleniales</taxon>
        <taxon>Dilleniaceae</taxon>
        <taxon>Dillenia</taxon>
    </lineage>
</organism>
<proteinExistence type="predicted"/>
<dbReference type="Gene3D" id="3.30.160.20">
    <property type="match status" value="2"/>
</dbReference>
<keyword evidence="5" id="KW-0175">Coiled coil</keyword>
<feature type="signal peptide" evidence="6">
    <location>
        <begin position="1"/>
        <end position="18"/>
    </location>
</feature>
<keyword evidence="1" id="KW-0677">Repeat</keyword>
<evidence type="ECO:0000256" key="6">
    <source>
        <dbReference type="SAM" id="SignalP"/>
    </source>
</evidence>
<protein>
    <submittedName>
        <fullName evidence="8">Double-stranded RNA-binding domain</fullName>
    </submittedName>
</protein>
<name>A0AAN8VBV9_9MAGN</name>
<evidence type="ECO:0000256" key="5">
    <source>
        <dbReference type="SAM" id="Coils"/>
    </source>
</evidence>
<accession>A0AAN8VBV9</accession>
<feature type="chain" id="PRO_5043024229" evidence="6">
    <location>
        <begin position="19"/>
        <end position="386"/>
    </location>
</feature>
<evidence type="ECO:0000313" key="9">
    <source>
        <dbReference type="Proteomes" id="UP001370490"/>
    </source>
</evidence>
<dbReference type="AlphaFoldDB" id="A0AAN8VBV9"/>
<keyword evidence="9" id="KW-1185">Reference proteome</keyword>
<dbReference type="EMBL" id="JBAMMX010000012">
    <property type="protein sequence ID" value="KAK6930579.1"/>
    <property type="molecule type" value="Genomic_DNA"/>
</dbReference>
<evidence type="ECO:0000256" key="1">
    <source>
        <dbReference type="ARBA" id="ARBA00022737"/>
    </source>
</evidence>
<dbReference type="SUPFAM" id="SSF54768">
    <property type="entry name" value="dsRNA-binding domain-like"/>
    <property type="match status" value="2"/>
</dbReference>
<dbReference type="GO" id="GO:0003725">
    <property type="term" value="F:double-stranded RNA binding"/>
    <property type="evidence" value="ECO:0007669"/>
    <property type="project" value="InterPro"/>
</dbReference>
<dbReference type="PANTHER" id="PTHR11207:SF1">
    <property type="entry name" value="DOUBLE-STRANDED RNA-BINDING PROTEIN 1"/>
    <property type="match status" value="1"/>
</dbReference>
<reference evidence="8 9" key="1">
    <citation type="submission" date="2023-12" db="EMBL/GenBank/DDBJ databases">
        <title>A high-quality genome assembly for Dillenia turbinata (Dilleniales).</title>
        <authorList>
            <person name="Chanderbali A."/>
        </authorList>
    </citation>
    <scope>NUCLEOTIDE SEQUENCE [LARGE SCALE GENOMIC DNA]</scope>
    <source>
        <strain evidence="8">LSX21</strain>
        <tissue evidence="8">Leaf</tissue>
    </source>
</reference>
<dbReference type="InterPro" id="IPR044450">
    <property type="entry name" value="AtDRB-like_DSRM_1"/>
</dbReference>
<keyword evidence="2 4" id="KW-0694">RNA-binding</keyword>
<dbReference type="GO" id="GO:0004525">
    <property type="term" value="F:ribonuclease III activity"/>
    <property type="evidence" value="ECO:0007669"/>
    <property type="project" value="TreeGrafter"/>
</dbReference>
<dbReference type="PANTHER" id="PTHR11207">
    <property type="entry name" value="RIBONUCLEASE III"/>
    <property type="match status" value="1"/>
</dbReference>
<dbReference type="CDD" id="cd19907">
    <property type="entry name" value="DSRM_AtDRB-like_rpt1"/>
    <property type="match status" value="1"/>
</dbReference>
<sequence length="386" mass="41911">MNCNWFLYIFWVTGVTNCYVFKSRLQEYAQKVGLATPVYDTVKEGPSHEPFFRSSVVVNGVRYDSLPGFFNRKAAEQSAAEIALMELAKSGDMNECISQPVHQTGLCKNLLQEYAQKMNYAIPSYECHKDETPGKMPFSCTVEIGGIWYIGAGAKTKKEAELKAARTALLAIQSSAPELCVDPIGDSKFTVVPQRKKPTELAVNSEAALKSLKAKKEQLKKKFRKKNLNKKMAGQAQANNMGVLGININGQVNSDVAQNNASGCQVMETGKAMTLATEGFQNGTLNVKQNKRELDFSLVERVLAPHLNASLHYGQFTTPSLCQNGYGAAVGVSPVFPVRDFPTLVSEASQVSGVGQNVGNSMVCCSELSSAEPGLCVKHEGEATQA</sequence>
<feature type="domain" description="DRBM" evidence="7">
    <location>
        <begin position="106"/>
        <end position="174"/>
    </location>
</feature>
<dbReference type="Pfam" id="PF00035">
    <property type="entry name" value="dsrm"/>
    <property type="match status" value="2"/>
</dbReference>
<evidence type="ECO:0000256" key="2">
    <source>
        <dbReference type="ARBA" id="ARBA00022884"/>
    </source>
</evidence>
<evidence type="ECO:0000313" key="8">
    <source>
        <dbReference type="EMBL" id="KAK6930579.1"/>
    </source>
</evidence>
<dbReference type="PROSITE" id="PS50137">
    <property type="entry name" value="DS_RBD"/>
    <property type="match status" value="2"/>
</dbReference>
<gene>
    <name evidence="8" type="ORF">RJ641_004673</name>
</gene>
<dbReference type="FunFam" id="3.30.160.20:FF:000047">
    <property type="entry name" value="double-stranded RNA-binding protein 1"/>
    <property type="match status" value="1"/>
</dbReference>
<dbReference type="GO" id="GO:0010468">
    <property type="term" value="P:regulation of gene expression"/>
    <property type="evidence" value="ECO:0007669"/>
    <property type="project" value="TreeGrafter"/>
</dbReference>
<feature type="coiled-coil region" evidence="5">
    <location>
        <begin position="202"/>
        <end position="229"/>
    </location>
</feature>
<comment type="caution">
    <text evidence="8">The sequence shown here is derived from an EMBL/GenBank/DDBJ whole genome shotgun (WGS) entry which is preliminary data.</text>
</comment>
<dbReference type="InterPro" id="IPR014720">
    <property type="entry name" value="dsRBD_dom"/>
</dbReference>
<dbReference type="Proteomes" id="UP001370490">
    <property type="component" value="Unassembled WGS sequence"/>
</dbReference>
<dbReference type="GO" id="GO:0006396">
    <property type="term" value="P:RNA processing"/>
    <property type="evidence" value="ECO:0007669"/>
    <property type="project" value="TreeGrafter"/>
</dbReference>